<protein>
    <submittedName>
        <fullName evidence="2">Uncharacterized protein</fullName>
    </submittedName>
</protein>
<dbReference type="EMBL" id="CAKMUD010000086">
    <property type="protein sequence ID" value="CAH1597491.1"/>
    <property type="molecule type" value="Genomic_DNA"/>
</dbReference>
<dbReference type="Proteomes" id="UP001295462">
    <property type="component" value="Unassembled WGS sequence"/>
</dbReference>
<evidence type="ECO:0000313" key="2">
    <source>
        <dbReference type="EMBL" id="CAH1597491.1"/>
    </source>
</evidence>
<gene>
    <name evidence="2" type="ORF">THF1A12_320076</name>
</gene>
<feature type="transmembrane region" description="Helical" evidence="1">
    <location>
        <begin position="34"/>
        <end position="55"/>
    </location>
</feature>
<proteinExistence type="predicted"/>
<evidence type="ECO:0000313" key="3">
    <source>
        <dbReference type="Proteomes" id="UP001295462"/>
    </source>
</evidence>
<name>A0AAU9QPH3_9VIBR</name>
<keyword evidence="1" id="KW-0812">Transmembrane</keyword>
<accession>A0AAU9QPH3</accession>
<sequence>MLIAWLILTTIFISYLMFALHKSDMLPHKKTAGFLGTMGLWFILSAVLAVVINYFQTI</sequence>
<evidence type="ECO:0000256" key="1">
    <source>
        <dbReference type="SAM" id="Phobius"/>
    </source>
</evidence>
<keyword evidence="1" id="KW-0472">Membrane</keyword>
<organism evidence="2 3">
    <name type="scientific">Vibrio jasicida</name>
    <dbReference type="NCBI Taxonomy" id="766224"/>
    <lineage>
        <taxon>Bacteria</taxon>
        <taxon>Pseudomonadati</taxon>
        <taxon>Pseudomonadota</taxon>
        <taxon>Gammaproteobacteria</taxon>
        <taxon>Vibrionales</taxon>
        <taxon>Vibrionaceae</taxon>
        <taxon>Vibrio</taxon>
    </lineage>
</organism>
<comment type="caution">
    <text evidence="2">The sequence shown here is derived from an EMBL/GenBank/DDBJ whole genome shotgun (WGS) entry which is preliminary data.</text>
</comment>
<dbReference type="AlphaFoldDB" id="A0AAU9QPH3"/>
<reference evidence="2" key="1">
    <citation type="submission" date="2022-01" db="EMBL/GenBank/DDBJ databases">
        <authorList>
            <person name="Lagorce A."/>
        </authorList>
    </citation>
    <scope>NUCLEOTIDE SEQUENCE</scope>
    <source>
        <strain evidence="2">Th15_F1_A12</strain>
    </source>
</reference>
<keyword evidence="1" id="KW-1133">Transmembrane helix</keyword>